<proteinExistence type="predicted"/>
<comment type="caution">
    <text evidence="1">The sequence shown here is derived from an EMBL/GenBank/DDBJ whole genome shotgun (WGS) entry which is preliminary data.</text>
</comment>
<organism evidence="1 2">
    <name type="scientific">Amycolatopsis plumensis</name>
    <dbReference type="NCBI Taxonomy" id="236508"/>
    <lineage>
        <taxon>Bacteria</taxon>
        <taxon>Bacillati</taxon>
        <taxon>Actinomycetota</taxon>
        <taxon>Actinomycetes</taxon>
        <taxon>Pseudonocardiales</taxon>
        <taxon>Pseudonocardiaceae</taxon>
        <taxon>Amycolatopsis</taxon>
    </lineage>
</organism>
<dbReference type="InterPro" id="IPR028228">
    <property type="entry name" value="Imm53"/>
</dbReference>
<protein>
    <submittedName>
        <fullName evidence="1">Immunity 53 family protein</fullName>
    </submittedName>
</protein>
<dbReference type="RefSeq" id="WP_378206087.1">
    <property type="nucleotide sequence ID" value="NZ_JBHMBK010000054.1"/>
</dbReference>
<dbReference type="Proteomes" id="UP001589535">
    <property type="component" value="Unassembled WGS sequence"/>
</dbReference>
<evidence type="ECO:0000313" key="2">
    <source>
        <dbReference type="Proteomes" id="UP001589535"/>
    </source>
</evidence>
<keyword evidence="2" id="KW-1185">Reference proteome</keyword>
<evidence type="ECO:0000313" key="1">
    <source>
        <dbReference type="EMBL" id="MFB9690533.1"/>
    </source>
</evidence>
<gene>
    <name evidence="1" type="ORF">ACFFTO_40715</name>
</gene>
<accession>A0ABV5UGK7</accession>
<name>A0ABV5UGK7_9PSEU</name>
<dbReference type="Pfam" id="PF15580">
    <property type="entry name" value="Imm53"/>
    <property type="match status" value="1"/>
</dbReference>
<dbReference type="EMBL" id="JBHMBK010000054">
    <property type="protein sequence ID" value="MFB9690533.1"/>
    <property type="molecule type" value="Genomic_DNA"/>
</dbReference>
<reference evidence="1 2" key="1">
    <citation type="submission" date="2024-09" db="EMBL/GenBank/DDBJ databases">
        <authorList>
            <person name="Sun Q."/>
            <person name="Mori K."/>
        </authorList>
    </citation>
    <scope>NUCLEOTIDE SEQUENCE [LARGE SCALE GENOMIC DNA]</scope>
    <source>
        <strain evidence="1 2">JCM 13852</strain>
    </source>
</reference>
<sequence>MSRPDDFGFLTGWYASQCDGDWEHEFGVRLETLDNPGWRLRVDTVGTGAEGRVLPRSKADLGPDRWLWTAADGESFEASCDVRSLAELLAAFRRFASATEEDSA</sequence>